<reference evidence="3 4" key="1">
    <citation type="submission" date="2019-06" db="EMBL/GenBank/DDBJ databases">
        <title>Whole genome shotgun sequence of Cellulomonas gelida NBRC 3748.</title>
        <authorList>
            <person name="Hosoyama A."/>
            <person name="Uohara A."/>
            <person name="Ohji S."/>
            <person name="Ichikawa N."/>
        </authorList>
    </citation>
    <scope>NUCLEOTIDE SEQUENCE [LARGE SCALE GENOMIC DNA]</scope>
    <source>
        <strain evidence="3 4">NBRC 3748</strain>
    </source>
</reference>
<feature type="region of interest" description="Disordered" evidence="1">
    <location>
        <begin position="61"/>
        <end position="127"/>
    </location>
</feature>
<evidence type="ECO:0000313" key="4">
    <source>
        <dbReference type="Proteomes" id="UP000320461"/>
    </source>
</evidence>
<sequence>MPAVIYTVLRLALFAVATTALWFIGMRSWLAPIGGMFVAWALSYVLLARQGRAAAAWVEQRSAARAGTRRRTAADEDASYEDAIVDAAAPHDDQAPTDEQAADEHAPAERAPDEQVAGSARDDETRA</sequence>
<dbReference type="Pfam" id="PF14012">
    <property type="entry name" value="DUF4229"/>
    <property type="match status" value="1"/>
</dbReference>
<name>A0A4Y3KM35_9CELL</name>
<dbReference type="AlphaFoldDB" id="A0A4Y3KM35"/>
<evidence type="ECO:0000256" key="1">
    <source>
        <dbReference type="SAM" id="MobiDB-lite"/>
    </source>
</evidence>
<evidence type="ECO:0000313" key="3">
    <source>
        <dbReference type="EMBL" id="GEA84933.1"/>
    </source>
</evidence>
<protein>
    <recommendedName>
        <fullName evidence="5">DUF4229 domain-containing protein</fullName>
    </recommendedName>
</protein>
<proteinExistence type="predicted"/>
<dbReference type="RefSeq" id="WP_141370899.1">
    <property type="nucleotide sequence ID" value="NZ_BJLQ01000022.1"/>
</dbReference>
<organism evidence="3 4">
    <name type="scientific">Cellulomonas gelida</name>
    <dbReference type="NCBI Taxonomy" id="1712"/>
    <lineage>
        <taxon>Bacteria</taxon>
        <taxon>Bacillati</taxon>
        <taxon>Actinomycetota</taxon>
        <taxon>Actinomycetes</taxon>
        <taxon>Micrococcales</taxon>
        <taxon>Cellulomonadaceae</taxon>
        <taxon>Cellulomonas</taxon>
    </lineage>
</organism>
<evidence type="ECO:0000256" key="2">
    <source>
        <dbReference type="SAM" id="Phobius"/>
    </source>
</evidence>
<dbReference type="OrthoDB" id="5149816at2"/>
<dbReference type="Proteomes" id="UP000320461">
    <property type="component" value="Unassembled WGS sequence"/>
</dbReference>
<dbReference type="InterPro" id="IPR025323">
    <property type="entry name" value="DUF4229"/>
</dbReference>
<accession>A0A4Y3KM35</accession>
<gene>
    <name evidence="3" type="ORF">CGE01nite_21840</name>
</gene>
<feature type="compositionally biased region" description="Basic and acidic residues" evidence="1">
    <location>
        <begin position="102"/>
        <end position="113"/>
    </location>
</feature>
<feature type="transmembrane region" description="Helical" evidence="2">
    <location>
        <begin position="7"/>
        <end position="24"/>
    </location>
</feature>
<comment type="caution">
    <text evidence="3">The sequence shown here is derived from an EMBL/GenBank/DDBJ whole genome shotgun (WGS) entry which is preliminary data.</text>
</comment>
<dbReference type="EMBL" id="BJLQ01000022">
    <property type="protein sequence ID" value="GEA84933.1"/>
    <property type="molecule type" value="Genomic_DNA"/>
</dbReference>
<keyword evidence="2" id="KW-1133">Transmembrane helix</keyword>
<keyword evidence="2" id="KW-0472">Membrane</keyword>
<feature type="transmembrane region" description="Helical" evidence="2">
    <location>
        <begin position="30"/>
        <end position="47"/>
    </location>
</feature>
<keyword evidence="2" id="KW-0812">Transmembrane</keyword>
<feature type="compositionally biased region" description="Acidic residues" evidence="1">
    <location>
        <begin position="75"/>
        <end position="84"/>
    </location>
</feature>
<keyword evidence="4" id="KW-1185">Reference proteome</keyword>
<evidence type="ECO:0008006" key="5">
    <source>
        <dbReference type="Google" id="ProtNLM"/>
    </source>
</evidence>